<dbReference type="AlphaFoldDB" id="A0A6P8F3V9"/>
<accession>A0A6P8F3V9</accession>
<dbReference type="GO" id="GO:0008270">
    <property type="term" value="F:zinc ion binding"/>
    <property type="evidence" value="ECO:0007669"/>
    <property type="project" value="UniProtKB-KW"/>
</dbReference>
<evidence type="ECO:0000313" key="13">
    <source>
        <dbReference type="RefSeq" id="XP_031417837.2"/>
    </source>
</evidence>
<evidence type="ECO:0000256" key="3">
    <source>
        <dbReference type="ARBA" id="ARBA00022737"/>
    </source>
</evidence>
<reference evidence="13" key="1">
    <citation type="submission" date="2025-08" db="UniProtKB">
        <authorList>
            <consortium name="RefSeq"/>
        </authorList>
    </citation>
    <scope>IDENTIFICATION</scope>
</reference>
<evidence type="ECO:0000256" key="1">
    <source>
        <dbReference type="ARBA" id="ARBA00004316"/>
    </source>
</evidence>
<dbReference type="InterPro" id="IPR052481">
    <property type="entry name" value="DZAN1"/>
</dbReference>
<evidence type="ECO:0000259" key="11">
    <source>
        <dbReference type="Pfam" id="PF12773"/>
    </source>
</evidence>
<dbReference type="Pfam" id="PF13287">
    <property type="entry name" value="Fn3_assoc"/>
    <property type="match status" value="1"/>
</dbReference>
<evidence type="ECO:0000256" key="10">
    <source>
        <dbReference type="SAM" id="MobiDB-lite"/>
    </source>
</evidence>
<protein>
    <recommendedName>
        <fullName evidence="8">Double zinc ribbon and ankyrin repeat-containing protein 1</fullName>
    </recommendedName>
</protein>
<proteinExistence type="predicted"/>
<dbReference type="KEGG" id="char:105911925"/>
<dbReference type="PANTHER" id="PTHR16058:SF4">
    <property type="entry name" value="DOUBLE ZINC RIBBON AND ANKYRIN REPEAT-CONTAINING PROTEIN 1"/>
    <property type="match status" value="1"/>
</dbReference>
<feature type="compositionally biased region" description="Polar residues" evidence="10">
    <location>
        <begin position="609"/>
        <end position="624"/>
    </location>
</feature>
<dbReference type="InterPro" id="IPR025874">
    <property type="entry name" value="DZR"/>
</dbReference>
<comment type="subcellular location">
    <subcellularLocation>
        <location evidence="1">Cell projection</location>
    </subcellularLocation>
</comment>
<sequence>MLPEFVLAASLDTENEYSDRSALARLHVCGFSLTNMTAGCVAVPRIIPIRKPLPGKAKHEIDTATPVEIKSDTSDVSVFFTLDGTKPDLNRRPGGGAVSTIRYSSPVCLPAGKVIVKALAVRCDGRESGVVTKVFLVEPAAQGEEDDPGDVQGDGGPHAAERAASAENRSGDTPGVMRPPSGATLRTSTGPRFLSQRLGHPPPPGGPSQHTKSGDPAESPFRNLTHTHMSRIQRETDFLRCATCLSHRPSDPFARFCLNCGATVPPVPGQRLPPTEGGQMAVCVSCKALVPVNTSSCVVCEAPMAPQLQPQASHRLQDKMICQSCGTGNPAHISYCVTCEARLPQPATPVFSGHGAPPLPNPDGRMISCSKCRRLNHSDARFCDWCGAKPGHVARYLTCSRCGSSSHPYANFCGRCGVFLEGPQRLQSRCSSAGGALEQKQMAPGDAHSAVWQVAPAAPGLASLQTHAADSMDAETQTVGLFYPSATQLHKRDQQEALEQLRQETMRDRRPPLTAISPGRGYWRKQMDHICSHLRSYTQNNLEFRGLVGEPRMGQMVSAMIEEDNVEVSLRINFVAATPDKSKAPEGVELKKPMALSEIINLSSVTEGATHNTPAAESGPTLSSPGPKKSLRTQKRPTEKQPPIKDSLLLKEVGPEGRGRVEEVQRLLEEGADPSCRDSKGHPALVVATTNGHHEVIPVLVQRGADINHQSGLLSNTALHVAAAMGNRGLKSAETLLGCNASLKKKNSRRQTAYDVAVSSDCRELLSLIAARAGQGLLDRLTKPRTPSGLDMF</sequence>
<dbReference type="GO" id="GO:0042462">
    <property type="term" value="P:eye photoreceptor cell development"/>
    <property type="evidence" value="ECO:0007669"/>
    <property type="project" value="TreeGrafter"/>
</dbReference>
<dbReference type="Proteomes" id="UP000515152">
    <property type="component" value="Chromosome 24"/>
</dbReference>
<dbReference type="PROSITE" id="PS50088">
    <property type="entry name" value="ANK_REPEAT"/>
    <property type="match status" value="1"/>
</dbReference>
<evidence type="ECO:0000256" key="6">
    <source>
        <dbReference type="ARBA" id="ARBA00023043"/>
    </source>
</evidence>
<dbReference type="RefSeq" id="XP_031417837.2">
    <property type="nucleotide sequence ID" value="XM_031561977.2"/>
</dbReference>
<dbReference type="InterPro" id="IPR002110">
    <property type="entry name" value="Ankyrin_rpt"/>
</dbReference>
<organism evidence="12 13">
    <name type="scientific">Clupea harengus</name>
    <name type="common">Atlantic herring</name>
    <dbReference type="NCBI Taxonomy" id="7950"/>
    <lineage>
        <taxon>Eukaryota</taxon>
        <taxon>Metazoa</taxon>
        <taxon>Chordata</taxon>
        <taxon>Craniata</taxon>
        <taxon>Vertebrata</taxon>
        <taxon>Euteleostomi</taxon>
        <taxon>Actinopterygii</taxon>
        <taxon>Neopterygii</taxon>
        <taxon>Teleostei</taxon>
        <taxon>Clupei</taxon>
        <taxon>Clupeiformes</taxon>
        <taxon>Clupeoidei</taxon>
        <taxon>Clupeidae</taxon>
        <taxon>Clupea</taxon>
    </lineage>
</organism>
<name>A0A6P8F3V9_CLUHA</name>
<feature type="repeat" description="ANK" evidence="9">
    <location>
        <begin position="680"/>
        <end position="712"/>
    </location>
</feature>
<dbReference type="PANTHER" id="PTHR16058">
    <property type="entry name" value="DOUBLE ZINC RIBBON AND ANKYRIN REPEAT-CONTAINING PROTEIN 1"/>
    <property type="match status" value="1"/>
</dbReference>
<evidence type="ECO:0000256" key="8">
    <source>
        <dbReference type="ARBA" id="ARBA00039856"/>
    </source>
</evidence>
<dbReference type="SMART" id="SM00248">
    <property type="entry name" value="ANK"/>
    <property type="match status" value="2"/>
</dbReference>
<feature type="domain" description="DZANK-type" evidence="11">
    <location>
        <begin position="369"/>
        <end position="417"/>
    </location>
</feature>
<keyword evidence="7" id="KW-0966">Cell projection</keyword>
<evidence type="ECO:0000256" key="4">
    <source>
        <dbReference type="ARBA" id="ARBA00022771"/>
    </source>
</evidence>
<dbReference type="PROSITE" id="PS50297">
    <property type="entry name" value="ANK_REP_REGION"/>
    <property type="match status" value="1"/>
</dbReference>
<keyword evidence="3" id="KW-0677">Repeat</keyword>
<feature type="region of interest" description="Disordered" evidence="10">
    <location>
        <begin position="609"/>
        <end position="656"/>
    </location>
</feature>
<dbReference type="Pfam" id="PF12796">
    <property type="entry name" value="Ank_2"/>
    <property type="match status" value="1"/>
</dbReference>
<dbReference type="GO" id="GO:0042995">
    <property type="term" value="C:cell projection"/>
    <property type="evidence" value="ECO:0007669"/>
    <property type="project" value="UniProtKB-SubCell"/>
</dbReference>
<dbReference type="CTD" id="55184"/>
<evidence type="ECO:0000256" key="9">
    <source>
        <dbReference type="PROSITE-ProRule" id="PRU00023"/>
    </source>
</evidence>
<keyword evidence="5" id="KW-0862">Zinc</keyword>
<evidence type="ECO:0000256" key="7">
    <source>
        <dbReference type="ARBA" id="ARBA00023273"/>
    </source>
</evidence>
<keyword evidence="12" id="KW-1185">Reference proteome</keyword>
<keyword evidence="4" id="KW-0863">Zinc-finger</keyword>
<gene>
    <name evidence="13" type="primary">dzank1</name>
</gene>
<dbReference type="InterPro" id="IPR026876">
    <property type="entry name" value="Fn3_assoc_repeat"/>
</dbReference>
<evidence type="ECO:0000256" key="5">
    <source>
        <dbReference type="ARBA" id="ARBA00022833"/>
    </source>
</evidence>
<evidence type="ECO:0000256" key="2">
    <source>
        <dbReference type="ARBA" id="ARBA00022723"/>
    </source>
</evidence>
<dbReference type="GeneID" id="105911925"/>
<feature type="region of interest" description="Disordered" evidence="10">
    <location>
        <begin position="141"/>
        <end position="222"/>
    </location>
</feature>
<keyword evidence="2" id="KW-0479">Metal-binding</keyword>
<dbReference type="Pfam" id="PF12773">
    <property type="entry name" value="DZR"/>
    <property type="match status" value="1"/>
</dbReference>
<evidence type="ECO:0000313" key="12">
    <source>
        <dbReference type="Proteomes" id="UP000515152"/>
    </source>
</evidence>
<dbReference type="OrthoDB" id="10033229at2759"/>
<keyword evidence="6 9" id="KW-0040">ANK repeat</keyword>